<dbReference type="InterPro" id="IPR010987">
    <property type="entry name" value="Glutathione-S-Trfase_C-like"/>
</dbReference>
<dbReference type="Pfam" id="PF24470">
    <property type="entry name" value="Thiored_Isochorism"/>
    <property type="match status" value="1"/>
</dbReference>
<accession>A0A9P4IHG2</accession>
<dbReference type="InterPro" id="IPR057088">
    <property type="entry name" value="GLRG_09195_Thiored"/>
</dbReference>
<dbReference type="GO" id="GO:0006307">
    <property type="term" value="P:DNA alkylation repair"/>
    <property type="evidence" value="ECO:0007669"/>
    <property type="project" value="InterPro"/>
</dbReference>
<dbReference type="SUPFAM" id="SSF51197">
    <property type="entry name" value="Clavaminate synthase-like"/>
    <property type="match status" value="1"/>
</dbReference>
<feature type="compositionally biased region" description="Basic residues" evidence="2">
    <location>
        <begin position="331"/>
        <end position="340"/>
    </location>
</feature>
<keyword evidence="6" id="KW-1185">Reference proteome</keyword>
<dbReference type="InterPro" id="IPR037151">
    <property type="entry name" value="AlkB-like_sf"/>
</dbReference>
<dbReference type="SUPFAM" id="SSF52499">
    <property type="entry name" value="Isochorismatase-like hydrolases"/>
    <property type="match status" value="1"/>
</dbReference>
<dbReference type="InterPro" id="IPR032854">
    <property type="entry name" value="ALKBH3"/>
</dbReference>
<protein>
    <recommendedName>
        <fullName evidence="7">Fe2OG dioxygenase domain-containing protein</fullName>
    </recommendedName>
</protein>
<dbReference type="Gene3D" id="3.40.50.850">
    <property type="entry name" value="Isochorismatase-like"/>
    <property type="match status" value="1"/>
</dbReference>
<dbReference type="InterPro" id="IPR036282">
    <property type="entry name" value="Glutathione-S-Trfase_C_sf"/>
</dbReference>
<feature type="compositionally biased region" description="Basic residues" evidence="2">
    <location>
        <begin position="355"/>
        <end position="365"/>
    </location>
</feature>
<evidence type="ECO:0008006" key="7">
    <source>
        <dbReference type="Google" id="ProtNLM"/>
    </source>
</evidence>
<dbReference type="CDD" id="cd00431">
    <property type="entry name" value="cysteine_hydrolases"/>
    <property type="match status" value="1"/>
</dbReference>
<evidence type="ECO:0000256" key="1">
    <source>
        <dbReference type="ARBA" id="ARBA00006336"/>
    </source>
</evidence>
<dbReference type="InterPro" id="IPR036380">
    <property type="entry name" value="Isochorismatase-like_sf"/>
</dbReference>
<dbReference type="AlphaFoldDB" id="A0A9P4IHG2"/>
<dbReference type="PROSITE" id="PS50405">
    <property type="entry name" value="GST_CTER"/>
    <property type="match status" value="1"/>
</dbReference>
<feature type="region of interest" description="Disordered" evidence="2">
    <location>
        <begin position="306"/>
        <end position="511"/>
    </location>
</feature>
<sequence>MSSLLDLLTQKQPQFQTHQALVVLDLQNDFLQPEGKLPVSSRSNFISRIKRLVPTFRDNAGDIIWVRSVYEKDRPANDGTDEAEVIITEVEGVASPEESSEEVATKEASSPSHGSKSSGRAFDLLKKMSRKTSAPPEPTNSPKDDPEHFLSATARRQPACMPNTKGAELSEDVRDTIDRANDIIVNKSYYSAFNSTSLLLTLRTRLITELYICGCMTNLSVYATALDAARHGLTINIVEDCLGYRKATRHREALRQMADIMGAYTVTSTELLTELEEQDPDFVAPHTKPPIPDGDALNDMVQKLRLSDSSAHGSKSERPSTSGSTEEPTLRRSRSGKLQKKPPSAQAEESEHTLKYKRSRIRMRKRDQSAGPGPRDSMAVLDRPDKTAPLPEAAKRANKPPQLPAAARRSVEEPVPSPLLSPPPTSSRNSELSNNRVSAVSAVSRDGSTEQSSRRSSRSRGSDRGSGNQSPLQPASPVTTTPAEKTEAAKAELLSPTVGPPSAIPHRGSNDSIAAKSLAPSIAKSTTSSLSAHKPDVDYLCERDSYLCTSVLPPQLSTTIFQDLYNEVRWQIMYHQTGSVPRLVCNQGQFGRDGSMPVYRHPTDHALPLLHFSPAVQLVRHYAEKIVQHPLNHVLIQLYRNGQDYISEHSDKTLDIMRGSSIVNVSFGAQRTMRLRTKKSALNQQSISFAEAARQTQRIRLPHNSAFILGQDTNMRWLHGINADKRAAKDRSDAEKAFSGMRISLTFRNIGTFLNSDSTLIWGQGASGKTRENARPVVSNDMLKTEAMVRAFGKENQTTEFDWSEIYGAGFDILHFRKVPSDNPSTCLLFLSNDAIENGQVVMYLDEAGIEYAAIETPTKESDDKMGCMRKVCFRDSDPLHTEVTGALAVLLYLDRLRPLPHRITADGADEKPAVDGVRRGEKWLLPGIEGYLQDEGYVAGRGFGFADCAYFPVLERCWEGWVEERDGEVPRVRSYLERMRKRGQTRKTRERESREELRRQMSVGSLPGSKK</sequence>
<dbReference type="Proteomes" id="UP000799772">
    <property type="component" value="Unassembled WGS sequence"/>
</dbReference>
<dbReference type="PANTHER" id="PTHR31212">
    <property type="entry name" value="ALPHA-KETOGLUTARATE-DEPENDENT DIOXYGENASE ALKB HOMOLOG 3"/>
    <property type="match status" value="1"/>
</dbReference>
<feature type="domain" description="Fe2OG dioxygenase" evidence="4">
    <location>
        <begin position="630"/>
        <end position="751"/>
    </location>
</feature>
<evidence type="ECO:0000313" key="5">
    <source>
        <dbReference type="EMBL" id="KAF2099360.1"/>
    </source>
</evidence>
<feature type="region of interest" description="Disordered" evidence="2">
    <location>
        <begin position="91"/>
        <end position="119"/>
    </location>
</feature>
<dbReference type="Pfam" id="PF00857">
    <property type="entry name" value="Isochorismatase"/>
    <property type="match status" value="2"/>
</dbReference>
<dbReference type="Gene3D" id="2.60.120.590">
    <property type="entry name" value="Alpha-ketoglutarate-dependent dioxygenase AlkB-like"/>
    <property type="match status" value="1"/>
</dbReference>
<evidence type="ECO:0000259" key="4">
    <source>
        <dbReference type="PROSITE" id="PS51471"/>
    </source>
</evidence>
<feature type="compositionally biased region" description="Basic and acidic residues" evidence="2">
    <location>
        <begin position="988"/>
        <end position="1000"/>
    </location>
</feature>
<name>A0A9P4IHG2_9PEZI</name>
<feature type="compositionally biased region" description="Pro residues" evidence="2">
    <location>
        <begin position="415"/>
        <end position="425"/>
    </location>
</feature>
<dbReference type="InterPro" id="IPR027450">
    <property type="entry name" value="AlkB-like"/>
</dbReference>
<dbReference type="GO" id="GO:0051213">
    <property type="term" value="F:dioxygenase activity"/>
    <property type="evidence" value="ECO:0007669"/>
    <property type="project" value="InterPro"/>
</dbReference>
<feature type="domain" description="GST C-terminal" evidence="3">
    <location>
        <begin position="862"/>
        <end position="1002"/>
    </location>
</feature>
<dbReference type="Pfam" id="PF00043">
    <property type="entry name" value="GST_C"/>
    <property type="match status" value="1"/>
</dbReference>
<dbReference type="InterPro" id="IPR004046">
    <property type="entry name" value="GST_C"/>
</dbReference>
<dbReference type="InterPro" id="IPR000868">
    <property type="entry name" value="Isochorismatase-like_dom"/>
</dbReference>
<dbReference type="CDD" id="cd00299">
    <property type="entry name" value="GST_C_family"/>
    <property type="match status" value="1"/>
</dbReference>
<dbReference type="EMBL" id="ML978125">
    <property type="protein sequence ID" value="KAF2099360.1"/>
    <property type="molecule type" value="Genomic_DNA"/>
</dbReference>
<dbReference type="Gene3D" id="1.20.1050.10">
    <property type="match status" value="1"/>
</dbReference>
<comment type="caution">
    <text evidence="5">The sequence shown here is derived from an EMBL/GenBank/DDBJ whole genome shotgun (WGS) entry which is preliminary data.</text>
</comment>
<feature type="compositionally biased region" description="Low complexity" evidence="2">
    <location>
        <begin position="433"/>
        <end position="445"/>
    </location>
</feature>
<dbReference type="InterPro" id="IPR005123">
    <property type="entry name" value="Oxoglu/Fe-dep_dioxygenase_dom"/>
</dbReference>
<evidence type="ECO:0000259" key="3">
    <source>
        <dbReference type="PROSITE" id="PS50405"/>
    </source>
</evidence>
<dbReference type="PANTHER" id="PTHR31212:SF5">
    <property type="entry name" value="ISOCHORISMATASE FAMILY PROTEIN FAMILY (AFU_ORTHOLOGUE AFUA_3G14500)"/>
    <property type="match status" value="1"/>
</dbReference>
<gene>
    <name evidence="5" type="ORF">NA57DRAFT_65474</name>
</gene>
<reference evidence="5" key="1">
    <citation type="journal article" date="2020" name="Stud. Mycol.">
        <title>101 Dothideomycetes genomes: a test case for predicting lifestyles and emergence of pathogens.</title>
        <authorList>
            <person name="Haridas S."/>
            <person name="Albert R."/>
            <person name="Binder M."/>
            <person name="Bloem J."/>
            <person name="Labutti K."/>
            <person name="Salamov A."/>
            <person name="Andreopoulos B."/>
            <person name="Baker S."/>
            <person name="Barry K."/>
            <person name="Bills G."/>
            <person name="Bluhm B."/>
            <person name="Cannon C."/>
            <person name="Castanera R."/>
            <person name="Culley D."/>
            <person name="Daum C."/>
            <person name="Ezra D."/>
            <person name="Gonzalez J."/>
            <person name="Henrissat B."/>
            <person name="Kuo A."/>
            <person name="Liang C."/>
            <person name="Lipzen A."/>
            <person name="Lutzoni F."/>
            <person name="Magnuson J."/>
            <person name="Mondo S."/>
            <person name="Nolan M."/>
            <person name="Ohm R."/>
            <person name="Pangilinan J."/>
            <person name="Park H.-J."/>
            <person name="Ramirez L."/>
            <person name="Alfaro M."/>
            <person name="Sun H."/>
            <person name="Tritt A."/>
            <person name="Yoshinaga Y."/>
            <person name="Zwiers L.-H."/>
            <person name="Turgeon B."/>
            <person name="Goodwin S."/>
            <person name="Spatafora J."/>
            <person name="Crous P."/>
            <person name="Grigoriev I."/>
        </authorList>
    </citation>
    <scope>NUCLEOTIDE SEQUENCE</scope>
    <source>
        <strain evidence="5">CBS 133067</strain>
    </source>
</reference>
<feature type="compositionally biased region" description="Low complexity" evidence="2">
    <location>
        <begin position="109"/>
        <end position="118"/>
    </location>
</feature>
<dbReference type="SUPFAM" id="SSF47616">
    <property type="entry name" value="GST C-terminal domain-like"/>
    <property type="match status" value="1"/>
</dbReference>
<feature type="region of interest" description="Disordered" evidence="2">
    <location>
        <begin position="981"/>
        <end position="1012"/>
    </location>
</feature>
<feature type="compositionally biased region" description="Polar residues" evidence="2">
    <location>
        <begin position="307"/>
        <end position="327"/>
    </location>
</feature>
<comment type="similarity">
    <text evidence="1">Belongs to the isochorismatase family.</text>
</comment>
<dbReference type="Pfam" id="PF13532">
    <property type="entry name" value="2OG-FeII_Oxy_2"/>
    <property type="match status" value="1"/>
</dbReference>
<evidence type="ECO:0000313" key="6">
    <source>
        <dbReference type="Proteomes" id="UP000799772"/>
    </source>
</evidence>
<organism evidence="5 6">
    <name type="scientific">Rhizodiscina lignyota</name>
    <dbReference type="NCBI Taxonomy" id="1504668"/>
    <lineage>
        <taxon>Eukaryota</taxon>
        <taxon>Fungi</taxon>
        <taxon>Dikarya</taxon>
        <taxon>Ascomycota</taxon>
        <taxon>Pezizomycotina</taxon>
        <taxon>Dothideomycetes</taxon>
        <taxon>Pleosporomycetidae</taxon>
        <taxon>Aulographales</taxon>
        <taxon>Rhizodiscinaceae</taxon>
        <taxon>Rhizodiscina</taxon>
    </lineage>
</organism>
<dbReference type="OrthoDB" id="445341at2759"/>
<dbReference type="PROSITE" id="PS51471">
    <property type="entry name" value="FE2OG_OXY"/>
    <property type="match status" value="1"/>
</dbReference>
<proteinExistence type="inferred from homology"/>
<evidence type="ECO:0000256" key="2">
    <source>
        <dbReference type="SAM" id="MobiDB-lite"/>
    </source>
</evidence>
<feature type="compositionally biased region" description="Polar residues" evidence="2">
    <location>
        <begin position="468"/>
        <end position="478"/>
    </location>
</feature>